<dbReference type="GO" id="GO:0071013">
    <property type="term" value="C:catalytic step 2 spliceosome"/>
    <property type="evidence" value="ECO:0007669"/>
    <property type="project" value="TreeGrafter"/>
</dbReference>
<protein>
    <submittedName>
        <fullName evidence="5">Putative small nuclear ribonucleoprotein F</fullName>
    </submittedName>
</protein>
<dbReference type="AlphaFoldDB" id="A0A0B2QDL2"/>
<dbReference type="PROSITE" id="PS52002">
    <property type="entry name" value="SM"/>
    <property type="match status" value="1"/>
</dbReference>
<evidence type="ECO:0000256" key="1">
    <source>
        <dbReference type="ARBA" id="ARBA00022728"/>
    </source>
</evidence>
<dbReference type="Pfam" id="PF01423">
    <property type="entry name" value="LSM"/>
    <property type="match status" value="1"/>
</dbReference>
<feature type="domain" description="Sm" evidence="4">
    <location>
        <begin position="1"/>
        <end position="53"/>
    </location>
</feature>
<dbReference type="GO" id="GO:0000398">
    <property type="term" value="P:mRNA splicing, via spliceosome"/>
    <property type="evidence" value="ECO:0007669"/>
    <property type="project" value="InterPro"/>
</dbReference>
<dbReference type="GO" id="GO:0005685">
    <property type="term" value="C:U1 snRNP"/>
    <property type="evidence" value="ECO:0007669"/>
    <property type="project" value="TreeGrafter"/>
</dbReference>
<keyword evidence="2" id="KW-0508">mRNA splicing</keyword>
<evidence type="ECO:0000259" key="4">
    <source>
        <dbReference type="PROSITE" id="PS52002"/>
    </source>
</evidence>
<keyword evidence="1" id="KW-0507">mRNA processing</keyword>
<dbReference type="PANTHER" id="PTHR11021">
    <property type="entry name" value="SMALL NUCLEAR RIBONUCLEOPROTEIN F SNRNP-F"/>
    <property type="match status" value="1"/>
</dbReference>
<dbReference type="SMART" id="SM00651">
    <property type="entry name" value="Sm"/>
    <property type="match status" value="1"/>
</dbReference>
<evidence type="ECO:0000313" key="5">
    <source>
        <dbReference type="EMBL" id="KHN19671.1"/>
    </source>
</evidence>
<dbReference type="InterPro" id="IPR001163">
    <property type="entry name" value="Sm_dom_euk/arc"/>
</dbReference>
<name>A0A0B2QDL2_GLYSO</name>
<reference evidence="5" key="1">
    <citation type="submission" date="2014-07" db="EMBL/GenBank/DDBJ databases">
        <title>Identification of a novel salt tolerance gene in wild soybean by whole-genome sequencing.</title>
        <authorList>
            <person name="Lam H.-M."/>
            <person name="Qi X."/>
            <person name="Li M.-W."/>
            <person name="Liu X."/>
            <person name="Xie M."/>
            <person name="Ni M."/>
            <person name="Xu X."/>
        </authorList>
    </citation>
    <scope>NUCLEOTIDE SEQUENCE [LARGE SCALE GENOMIC DNA]</scope>
    <source>
        <tissue evidence="5">Root</tissue>
    </source>
</reference>
<accession>A0A0B2QDL2</accession>
<sequence>NLIGKPVIVKLKWGMEYKGYPVSIDSFMNLQLANIEEYNEGQFIVNLEEILIR</sequence>
<dbReference type="InterPro" id="IPR047575">
    <property type="entry name" value="Sm"/>
</dbReference>
<evidence type="ECO:0000256" key="3">
    <source>
        <dbReference type="ARBA" id="ARBA00023274"/>
    </source>
</evidence>
<organism evidence="5">
    <name type="scientific">Glycine soja</name>
    <name type="common">Wild soybean</name>
    <dbReference type="NCBI Taxonomy" id="3848"/>
    <lineage>
        <taxon>Eukaryota</taxon>
        <taxon>Viridiplantae</taxon>
        <taxon>Streptophyta</taxon>
        <taxon>Embryophyta</taxon>
        <taxon>Tracheophyta</taxon>
        <taxon>Spermatophyta</taxon>
        <taxon>Magnoliopsida</taxon>
        <taxon>eudicotyledons</taxon>
        <taxon>Gunneridae</taxon>
        <taxon>Pentapetalae</taxon>
        <taxon>rosids</taxon>
        <taxon>fabids</taxon>
        <taxon>Fabales</taxon>
        <taxon>Fabaceae</taxon>
        <taxon>Papilionoideae</taxon>
        <taxon>50 kb inversion clade</taxon>
        <taxon>NPAAA clade</taxon>
        <taxon>indigoferoid/millettioid clade</taxon>
        <taxon>Phaseoleae</taxon>
        <taxon>Glycine</taxon>
        <taxon>Glycine subgen. Soja</taxon>
    </lineage>
</organism>
<dbReference type="InterPro" id="IPR010920">
    <property type="entry name" value="LSM_dom_sf"/>
</dbReference>
<keyword evidence="3 5" id="KW-0687">Ribonucleoprotein</keyword>
<evidence type="ECO:0000256" key="2">
    <source>
        <dbReference type="ARBA" id="ARBA00023187"/>
    </source>
</evidence>
<dbReference type="Gene3D" id="2.30.30.100">
    <property type="match status" value="1"/>
</dbReference>
<dbReference type="GO" id="GO:0034715">
    <property type="term" value="C:pICln-Sm protein complex"/>
    <property type="evidence" value="ECO:0007669"/>
    <property type="project" value="TreeGrafter"/>
</dbReference>
<gene>
    <name evidence="5" type="ORF">glysoja_037173</name>
</gene>
<keyword evidence="1" id="KW-0747">Spliceosome</keyword>
<proteinExistence type="predicted"/>
<dbReference type="Proteomes" id="UP000053555">
    <property type="component" value="Unassembled WGS sequence"/>
</dbReference>
<dbReference type="InterPro" id="IPR016487">
    <property type="entry name" value="Lsm6/sSmF"/>
</dbReference>
<dbReference type="SUPFAM" id="SSF50182">
    <property type="entry name" value="Sm-like ribonucleoproteins"/>
    <property type="match status" value="1"/>
</dbReference>
<dbReference type="EMBL" id="KN658809">
    <property type="protein sequence ID" value="KHN19671.1"/>
    <property type="molecule type" value="Genomic_DNA"/>
</dbReference>
<dbReference type="PANTHER" id="PTHR11021:SF0">
    <property type="entry name" value="SMALL NUCLEAR RIBONUCLEOPROTEIN F"/>
    <property type="match status" value="1"/>
</dbReference>
<dbReference type="GO" id="GO:0003723">
    <property type="term" value="F:RNA binding"/>
    <property type="evidence" value="ECO:0007669"/>
    <property type="project" value="InterPro"/>
</dbReference>
<feature type="non-terminal residue" evidence="5">
    <location>
        <position position="1"/>
    </location>
</feature>